<keyword evidence="3" id="KW-1185">Reference proteome</keyword>
<dbReference type="OrthoDB" id="9796171at2"/>
<name>A0A1S6IRG9_9LACT</name>
<gene>
    <name evidence="2" type="ORF">BW727_101793</name>
</gene>
<accession>A0A1S6IRG9</accession>
<organism evidence="2 3">
    <name type="scientific">Jeotgalibaca dankookensis</name>
    <dbReference type="NCBI Taxonomy" id="708126"/>
    <lineage>
        <taxon>Bacteria</taxon>
        <taxon>Bacillati</taxon>
        <taxon>Bacillota</taxon>
        <taxon>Bacilli</taxon>
        <taxon>Lactobacillales</taxon>
        <taxon>Carnobacteriaceae</taxon>
        <taxon>Jeotgalibaca</taxon>
    </lineage>
</organism>
<dbReference type="KEGG" id="jda:BW727_101793"/>
<sequence length="144" mass="16727">MWTIKRFNELTVDELHAIYKLRVKVFVVEQNCAYPDVDDLDKDAIHVFNEGIKAYARIIPGKDFIQIGRIVVEPDFRREGYGHAVLSQAIDYCQKNYPSTDIRVQAQAYLEDFYISFGFKSQSDVYLEDNIPHIDMVKVTAQDD</sequence>
<dbReference type="RefSeq" id="WP_062470011.1">
    <property type="nucleotide sequence ID" value="NZ_BBYN01000017.1"/>
</dbReference>
<dbReference type="PROSITE" id="PS51186">
    <property type="entry name" value="GNAT"/>
    <property type="match status" value="1"/>
</dbReference>
<dbReference type="SUPFAM" id="SSF55729">
    <property type="entry name" value="Acyl-CoA N-acyltransferases (Nat)"/>
    <property type="match status" value="1"/>
</dbReference>
<dbReference type="InterPro" id="IPR016181">
    <property type="entry name" value="Acyl_CoA_acyltransferase"/>
</dbReference>
<dbReference type="Pfam" id="PF13673">
    <property type="entry name" value="Acetyltransf_10"/>
    <property type="match status" value="1"/>
</dbReference>
<reference evidence="2 3" key="1">
    <citation type="journal article" date="2014" name="Int. J. Syst. Evol. Microbiol.">
        <title>Jeotgalibaca dankookensis gen. nov., sp. nov., a member of the family Carnobacteriaceae, isolated from seujeot (Korean traditional food).</title>
        <authorList>
            <person name="Lee D.G."/>
            <person name="Trujillo M.E."/>
            <person name="Kang H."/>
            <person name="Ahn T.Y."/>
        </authorList>
    </citation>
    <scope>NUCLEOTIDE SEQUENCE [LARGE SCALE GENOMIC DNA]</scope>
    <source>
        <strain evidence="2 3">EX-07</strain>
    </source>
</reference>
<dbReference type="EMBL" id="CP019728">
    <property type="protein sequence ID" value="AQS54147.1"/>
    <property type="molecule type" value="Genomic_DNA"/>
</dbReference>
<dbReference type="AlphaFoldDB" id="A0A1S6IRG9"/>
<evidence type="ECO:0000259" key="1">
    <source>
        <dbReference type="PROSITE" id="PS51186"/>
    </source>
</evidence>
<evidence type="ECO:0000313" key="3">
    <source>
        <dbReference type="Proteomes" id="UP000188993"/>
    </source>
</evidence>
<protein>
    <recommendedName>
        <fullName evidence="1">N-acetyltransferase domain-containing protein</fullName>
    </recommendedName>
</protein>
<dbReference type="Gene3D" id="3.40.630.30">
    <property type="match status" value="1"/>
</dbReference>
<dbReference type="CDD" id="cd04301">
    <property type="entry name" value="NAT_SF"/>
    <property type="match status" value="1"/>
</dbReference>
<dbReference type="GO" id="GO:0016747">
    <property type="term" value="F:acyltransferase activity, transferring groups other than amino-acyl groups"/>
    <property type="evidence" value="ECO:0007669"/>
    <property type="project" value="InterPro"/>
</dbReference>
<dbReference type="Proteomes" id="UP000188993">
    <property type="component" value="Chromosome"/>
</dbReference>
<feature type="domain" description="N-acetyltransferase" evidence="1">
    <location>
        <begin position="5"/>
        <end position="141"/>
    </location>
</feature>
<dbReference type="STRING" id="708126.BW727_101793"/>
<evidence type="ECO:0000313" key="2">
    <source>
        <dbReference type="EMBL" id="AQS54147.1"/>
    </source>
</evidence>
<dbReference type="InterPro" id="IPR000182">
    <property type="entry name" value="GNAT_dom"/>
</dbReference>
<proteinExistence type="predicted"/>